<feature type="domain" description="Peptidase S74" evidence="2">
    <location>
        <begin position="351"/>
        <end position="524"/>
    </location>
</feature>
<dbReference type="Proteomes" id="UP000293162">
    <property type="component" value="Unassembled WGS sequence"/>
</dbReference>
<evidence type="ECO:0000256" key="1">
    <source>
        <dbReference type="SAM" id="SignalP"/>
    </source>
</evidence>
<feature type="chain" id="PRO_5020211646" description="Peptidase S74 domain-containing protein" evidence="1">
    <location>
        <begin position="21"/>
        <end position="544"/>
    </location>
</feature>
<gene>
    <name evidence="3" type="ORF">EWM59_20180</name>
</gene>
<dbReference type="SUPFAM" id="SSF101967">
    <property type="entry name" value="Adhesin YadA, collagen-binding domain"/>
    <property type="match status" value="1"/>
</dbReference>
<evidence type="ECO:0000313" key="3">
    <source>
        <dbReference type="EMBL" id="RYU93840.1"/>
    </source>
</evidence>
<dbReference type="Gene3D" id="2.150.10.10">
    <property type="entry name" value="Serralysin-like metalloprotease, C-terminal"/>
    <property type="match status" value="2"/>
</dbReference>
<dbReference type="AlphaFoldDB" id="A0A4V1ZCU1"/>
<sequence>MKTVLIFLSIMLMLSFGAMAQSITLEPGNPADPDKGSIVYDKNTNQLKYWNGTNWIPVTNAAAGGGWAANGTAIHNANTGNVGIGTTTPVAPLHVREGKTVLFGADTSGFGTKFIWYPQKAALRAGTVSNPGVAWNLDKVGQNSMALGFNTLASGIVAVAIGNTTEASGNYSLALGTQTEAKGAYSTALGIKTKATGAYSTALGAETSATATFSTAMGYNTIASGNYSTALGYYTHTNSAYATVIGYNNADATDALFMVGDGFTVNSGHNALTVLKNGNVGIGGLNSPDAPLHVGQGLNGKINLQSNKYFNHSTDSEIHNLGNGNYDVSILANHNIVTKGSFVSSQSVTSSDVRIKNIVGVSDAAKDLALLLQLKITDYRYKDEVGMGNQLFKKVIAQEVEAVYPEAVKQITSIIPDIYSLAEKTAYDATQKRLTVVLAKDYQLKAGDKIKVIHPVHGEVTTIIESVKDKSFTLNNWLYESEKLFVYGREVKDFRTVDYEALSMLGISAIQQLAKEVEELKKQNKVLKTDLTARLEAVERRLMK</sequence>
<reference evidence="3 4" key="1">
    <citation type="submission" date="2019-02" db="EMBL/GenBank/DDBJ databases">
        <title>Bacterial novel species Emticicia sp. 17J42-9 isolated from soil.</title>
        <authorList>
            <person name="Jung H.-Y."/>
        </authorList>
    </citation>
    <scope>NUCLEOTIDE SEQUENCE [LARGE SCALE GENOMIC DNA]</scope>
    <source>
        <strain evidence="3 4">17J42-9</strain>
    </source>
</reference>
<dbReference type="GO" id="GO:0019867">
    <property type="term" value="C:outer membrane"/>
    <property type="evidence" value="ECO:0007669"/>
    <property type="project" value="InterPro"/>
</dbReference>
<dbReference type="InterPro" id="IPR011049">
    <property type="entry name" value="Serralysin-like_metalloprot_C"/>
</dbReference>
<dbReference type="InterPro" id="IPR030392">
    <property type="entry name" value="S74_ICA"/>
</dbReference>
<dbReference type="InterPro" id="IPR008640">
    <property type="entry name" value="Adhesin_Head_dom"/>
</dbReference>
<proteinExistence type="predicted"/>
<dbReference type="RefSeq" id="WP_130023059.1">
    <property type="nucleotide sequence ID" value="NZ_SEWF01000036.1"/>
</dbReference>
<accession>A0A4V1ZCU1</accession>
<evidence type="ECO:0000313" key="4">
    <source>
        <dbReference type="Proteomes" id="UP000293162"/>
    </source>
</evidence>
<dbReference type="PROSITE" id="PS51688">
    <property type="entry name" value="ICA"/>
    <property type="match status" value="1"/>
</dbReference>
<keyword evidence="1" id="KW-0732">Signal</keyword>
<dbReference type="Pfam" id="PF05658">
    <property type="entry name" value="YadA_head"/>
    <property type="match status" value="3"/>
</dbReference>
<dbReference type="CDD" id="cd12820">
    <property type="entry name" value="LbR_YadA-like"/>
    <property type="match status" value="1"/>
</dbReference>
<keyword evidence="4" id="KW-1185">Reference proteome</keyword>
<dbReference type="EMBL" id="SEWF01000036">
    <property type="protein sequence ID" value="RYU93840.1"/>
    <property type="molecule type" value="Genomic_DNA"/>
</dbReference>
<evidence type="ECO:0000259" key="2">
    <source>
        <dbReference type="PROSITE" id="PS51688"/>
    </source>
</evidence>
<organism evidence="3 4">
    <name type="scientific">Emticicia agri</name>
    <dbReference type="NCBI Taxonomy" id="2492393"/>
    <lineage>
        <taxon>Bacteria</taxon>
        <taxon>Pseudomonadati</taxon>
        <taxon>Bacteroidota</taxon>
        <taxon>Cytophagia</taxon>
        <taxon>Cytophagales</taxon>
        <taxon>Leadbetterellaceae</taxon>
        <taxon>Emticicia</taxon>
    </lineage>
</organism>
<comment type="caution">
    <text evidence="3">The sequence shown here is derived from an EMBL/GenBank/DDBJ whole genome shotgun (WGS) entry which is preliminary data.</text>
</comment>
<name>A0A4V1ZCU1_9BACT</name>
<dbReference type="OrthoDB" id="644207at2"/>
<protein>
    <recommendedName>
        <fullName evidence="2">Peptidase S74 domain-containing protein</fullName>
    </recommendedName>
</protein>
<feature type="signal peptide" evidence="1">
    <location>
        <begin position="1"/>
        <end position="20"/>
    </location>
</feature>
<dbReference type="Pfam" id="PF13884">
    <property type="entry name" value="Peptidase_S74"/>
    <property type="match status" value="1"/>
</dbReference>